<organism evidence="1 2">
    <name type="scientific">Marchantia polymorpha</name>
    <name type="common">Common liverwort</name>
    <name type="synonym">Marchantia aquatica</name>
    <dbReference type="NCBI Taxonomy" id="3197"/>
    <lineage>
        <taxon>Eukaryota</taxon>
        <taxon>Viridiplantae</taxon>
        <taxon>Streptophyta</taxon>
        <taxon>Embryophyta</taxon>
        <taxon>Marchantiophyta</taxon>
        <taxon>Marchantiopsida</taxon>
        <taxon>Marchantiidae</taxon>
        <taxon>Marchantiales</taxon>
        <taxon>Marchantiaceae</taxon>
        <taxon>Marchantia</taxon>
    </lineage>
</organism>
<dbReference type="Gramene" id="Mp4g09460.1">
    <property type="protein sequence ID" value="Mp4g09460.1.cds"/>
    <property type="gene ID" value="Mp4g09460"/>
</dbReference>
<dbReference type="EMBL" id="KZ772784">
    <property type="protein sequence ID" value="PTQ31398.1"/>
    <property type="molecule type" value="Genomic_DNA"/>
</dbReference>
<dbReference type="OrthoDB" id="3210262at2759"/>
<evidence type="ECO:0000313" key="2">
    <source>
        <dbReference type="Proteomes" id="UP000244005"/>
    </source>
</evidence>
<protein>
    <submittedName>
        <fullName evidence="1">Uncharacterized protein</fullName>
    </submittedName>
</protein>
<dbReference type="PANTHER" id="PTHR38123:SF1">
    <property type="entry name" value="HYDROPHOBIC SURFACE BINDING PROTEIN"/>
    <property type="match status" value="1"/>
</dbReference>
<name>A0A2R6WC33_MARPO</name>
<sequence length="779" mass="84244">MVINGLETKTLYKQGRPLNTTASTAATGTSLGMACSTQPVFVSKASCKLLVASLEMVFSTKAVFLLLVFSSALCQASSNGDTVTDRIKHGIEDVTNTAENLRLAAERIDLPNAPQEAITIARGFAEIIAKLGHGIEKMNSEASDAVSDADAKLVVKWLRQFVKTHKALLNVVIHKEDLSTMILSSETVRISLLSLEVVMNSFSHDLIALIPTQRSAAEKQFAELQSTLNDALNTYGLGSTESDAALAATTEKIVEGFKVVTDMSNKLRIATENINVFNAAQQGIVIAQGFTTIIGKISEGIVRVDRVTSGPLADIDAQLVVDVLTTFVRVHQNLLNVVIGKHGLIAMVPFFEPIRVTLVQLEIVIDRLALDLIALIPTQKPAATRQFQLLDDTLQKAINTYSVTLTSAESDAALAATTEKIVEGFKVVTDMSNKLRIATENINVFNAAQQGIVIAQGFTTIIGKISEGIVRVDRVTSGPLADIDAQLVVDVLTTFVRVHQNLLNVVIGKHGLIAMVPFFEPIRVTLVQLEIVIDRLALDLIALIPTQKPAATRQFQLLDDTLQKAINTYSVTLTLAESDAALAATTEKIVEGFKVVTDMSNKLRIATENINVFNAAQQGIVIAQGFTTIIGKISEGIVRVDRVTSGPLADIDAQLVVDVLTTFVRVHQNLLNVVIGKHGLIAMVPFFEPIRVTLVQLEIVIDRLALDLIALIPTQKPAATRQFQLLDDTLQKAIKTYSVTLASKSATQKANPIMQKIQQGLVTVTGISDKVIEEMVGKY</sequence>
<dbReference type="PANTHER" id="PTHR38123">
    <property type="entry name" value="CELL WALL SERINE-THREONINE-RICH GALACTOMANNOPROTEIN MP1 (AFU_ORTHOLOGUE AFUA_4G03240)"/>
    <property type="match status" value="1"/>
</dbReference>
<dbReference type="Proteomes" id="UP000244005">
    <property type="component" value="Unassembled WGS sequence"/>
</dbReference>
<evidence type="ECO:0000313" key="1">
    <source>
        <dbReference type="EMBL" id="PTQ31398.1"/>
    </source>
</evidence>
<reference evidence="2" key="1">
    <citation type="journal article" date="2017" name="Cell">
        <title>Insights into land plant evolution garnered from the Marchantia polymorpha genome.</title>
        <authorList>
            <person name="Bowman J.L."/>
            <person name="Kohchi T."/>
            <person name="Yamato K.T."/>
            <person name="Jenkins J."/>
            <person name="Shu S."/>
            <person name="Ishizaki K."/>
            <person name="Yamaoka S."/>
            <person name="Nishihama R."/>
            <person name="Nakamura Y."/>
            <person name="Berger F."/>
            <person name="Adam C."/>
            <person name="Aki S.S."/>
            <person name="Althoff F."/>
            <person name="Araki T."/>
            <person name="Arteaga-Vazquez M.A."/>
            <person name="Balasubrmanian S."/>
            <person name="Barry K."/>
            <person name="Bauer D."/>
            <person name="Boehm C.R."/>
            <person name="Briginshaw L."/>
            <person name="Caballero-Perez J."/>
            <person name="Catarino B."/>
            <person name="Chen F."/>
            <person name="Chiyoda S."/>
            <person name="Chovatia M."/>
            <person name="Davies K.M."/>
            <person name="Delmans M."/>
            <person name="Demura T."/>
            <person name="Dierschke T."/>
            <person name="Dolan L."/>
            <person name="Dorantes-Acosta A.E."/>
            <person name="Eklund D.M."/>
            <person name="Florent S.N."/>
            <person name="Flores-Sandoval E."/>
            <person name="Fujiyama A."/>
            <person name="Fukuzawa H."/>
            <person name="Galik B."/>
            <person name="Grimanelli D."/>
            <person name="Grimwood J."/>
            <person name="Grossniklaus U."/>
            <person name="Hamada T."/>
            <person name="Haseloff J."/>
            <person name="Hetherington A.J."/>
            <person name="Higo A."/>
            <person name="Hirakawa Y."/>
            <person name="Hundley H.N."/>
            <person name="Ikeda Y."/>
            <person name="Inoue K."/>
            <person name="Inoue S.I."/>
            <person name="Ishida S."/>
            <person name="Jia Q."/>
            <person name="Kakita M."/>
            <person name="Kanazawa T."/>
            <person name="Kawai Y."/>
            <person name="Kawashima T."/>
            <person name="Kennedy M."/>
            <person name="Kinose K."/>
            <person name="Kinoshita T."/>
            <person name="Kohara Y."/>
            <person name="Koide E."/>
            <person name="Komatsu K."/>
            <person name="Kopischke S."/>
            <person name="Kubo M."/>
            <person name="Kyozuka J."/>
            <person name="Lagercrantz U."/>
            <person name="Lin S.S."/>
            <person name="Lindquist E."/>
            <person name="Lipzen A.M."/>
            <person name="Lu C.W."/>
            <person name="De Luna E."/>
            <person name="Martienssen R.A."/>
            <person name="Minamino N."/>
            <person name="Mizutani M."/>
            <person name="Mizutani M."/>
            <person name="Mochizuki N."/>
            <person name="Monte I."/>
            <person name="Mosher R."/>
            <person name="Nagasaki H."/>
            <person name="Nakagami H."/>
            <person name="Naramoto S."/>
            <person name="Nishitani K."/>
            <person name="Ohtani M."/>
            <person name="Okamoto T."/>
            <person name="Okumura M."/>
            <person name="Phillips J."/>
            <person name="Pollak B."/>
            <person name="Reinders A."/>
            <person name="Rovekamp M."/>
            <person name="Sano R."/>
            <person name="Sawa S."/>
            <person name="Schmid M.W."/>
            <person name="Shirakawa M."/>
            <person name="Solano R."/>
            <person name="Spunde A."/>
            <person name="Suetsugu N."/>
            <person name="Sugano S."/>
            <person name="Sugiyama A."/>
            <person name="Sun R."/>
            <person name="Suzuki Y."/>
            <person name="Takenaka M."/>
            <person name="Takezawa D."/>
            <person name="Tomogane H."/>
            <person name="Tsuzuki M."/>
            <person name="Ueda T."/>
            <person name="Umeda M."/>
            <person name="Ward J.M."/>
            <person name="Watanabe Y."/>
            <person name="Yazaki K."/>
            <person name="Yokoyama R."/>
            <person name="Yoshitake Y."/>
            <person name="Yotsui I."/>
            <person name="Zachgo S."/>
            <person name="Schmutz J."/>
        </authorList>
    </citation>
    <scope>NUCLEOTIDE SEQUENCE [LARGE SCALE GENOMIC DNA]</scope>
    <source>
        <strain evidence="2">Tak-1</strain>
    </source>
</reference>
<dbReference type="Pfam" id="PF17615">
    <property type="entry name" value="C166"/>
    <property type="match status" value="3"/>
</dbReference>
<accession>A0A2R6WC33</accession>
<dbReference type="AlphaFoldDB" id="A0A2R6WC33"/>
<keyword evidence="2" id="KW-1185">Reference proteome</keyword>
<proteinExistence type="predicted"/>
<gene>
    <name evidence="1" type="ORF">MARPO_0112s0046</name>
</gene>